<name>A0A0F4LSX6_9LACO</name>
<dbReference type="PATRIC" id="fig|303541.3.peg.868"/>
<gene>
    <name evidence="1" type="ORF">JF72_07110</name>
</gene>
<dbReference type="GO" id="GO:0032259">
    <property type="term" value="P:methylation"/>
    <property type="evidence" value="ECO:0007669"/>
    <property type="project" value="UniProtKB-KW"/>
</dbReference>
<evidence type="ECO:0000313" key="1">
    <source>
        <dbReference type="EMBL" id="KJY61428.1"/>
    </source>
</evidence>
<evidence type="ECO:0000313" key="2">
    <source>
        <dbReference type="Proteomes" id="UP000033682"/>
    </source>
</evidence>
<organism evidence="1 2">
    <name type="scientific">Lactobacillus apis</name>
    <dbReference type="NCBI Taxonomy" id="303541"/>
    <lineage>
        <taxon>Bacteria</taxon>
        <taxon>Bacillati</taxon>
        <taxon>Bacillota</taxon>
        <taxon>Bacilli</taxon>
        <taxon>Lactobacillales</taxon>
        <taxon>Lactobacillaceae</taxon>
        <taxon>Lactobacillus</taxon>
    </lineage>
</organism>
<dbReference type="HOGENOM" id="CLU_084734_0_0_9"/>
<dbReference type="STRING" id="303541.JF72_07110"/>
<keyword evidence="2" id="KW-1185">Reference proteome</keyword>
<dbReference type="RefSeq" id="WP_046306910.1">
    <property type="nucleotide sequence ID" value="NZ_KQ034000.1"/>
</dbReference>
<proteinExistence type="predicted"/>
<dbReference type="EMBL" id="JXLG01000005">
    <property type="protein sequence ID" value="KJY61428.1"/>
    <property type="molecule type" value="Genomic_DNA"/>
</dbReference>
<keyword evidence="1" id="KW-0808">Transferase</keyword>
<reference evidence="1 2" key="1">
    <citation type="submission" date="2015-01" db="EMBL/GenBank/DDBJ databases">
        <title>Comparative genomics of the lactic acid bacteria isolated from the honey bee gut.</title>
        <authorList>
            <person name="Ellegaard K.M."/>
            <person name="Tamarit D."/>
            <person name="Javelind E."/>
            <person name="Olofsson T."/>
            <person name="Andersson S.G."/>
            <person name="Vasquez A."/>
        </authorList>
    </citation>
    <scope>NUCLEOTIDE SEQUENCE [LARGE SCALE GENOMIC DNA]</scope>
    <source>
        <strain evidence="1 2">Hma11</strain>
    </source>
</reference>
<dbReference type="GO" id="GO:0008168">
    <property type="term" value="F:methyltransferase activity"/>
    <property type="evidence" value="ECO:0007669"/>
    <property type="project" value="UniProtKB-KW"/>
</dbReference>
<sequence length="250" mass="28809">MTDYLKKINQLDAQFDNPLIHNQIKEVNQIDRYMKEKKILPTAPRRLGFYPNEVEKLESCMPRQQKGNIKIANQLLNSLRQYISINYGVWSLPNLETAKLIKEQFKISYVLEIMAGNAYWSKALTEVGLKTIATDSLEWSKTSRTGSKQATKVLNLAAPEAIRAFPDVQLVICAWAPNFDESDLSAIEAWQKYNPSSRLLFIGEKNGVTNSATFWHQIHFTHSPELQTINHSFTSFDFIEEQIFEIKHEI</sequence>
<accession>A0A0F4LSX6</accession>
<dbReference type="AlphaFoldDB" id="A0A0F4LSX6"/>
<comment type="caution">
    <text evidence="1">The sequence shown here is derived from an EMBL/GenBank/DDBJ whole genome shotgun (WGS) entry which is preliminary data.</text>
</comment>
<dbReference type="Proteomes" id="UP000033682">
    <property type="component" value="Unassembled WGS sequence"/>
</dbReference>
<protein>
    <submittedName>
        <fullName evidence="1">SAM-dependent methyltransferase</fullName>
    </submittedName>
</protein>
<keyword evidence="1" id="KW-0489">Methyltransferase</keyword>